<keyword evidence="1" id="KW-0472">Membrane</keyword>
<dbReference type="VEuPathDB" id="FungiDB:UMAG_12263"/>
<accession>A0A0D1DXN3</accession>
<keyword evidence="1" id="KW-1133">Transmembrane helix</keyword>
<keyword evidence="3" id="KW-1185">Reference proteome</keyword>
<dbReference type="EMBL" id="CM003153">
    <property type="protein sequence ID" value="KIS67270.1"/>
    <property type="molecule type" value="Genomic_DNA"/>
</dbReference>
<sequence>MSSPKPHWFAPSSIPPILLLTVVTSFAFNHAMITTQRKADVRTHRVHTALLDDTIDFNSRVLFYLNPPCGPSTNSFLSRFHPRPLSTKPSVTQEPEWIQEQHAALARRWKSLGLNPHEYLASTTTPRQSISYSVIPEVVGPKQVSWSEIFLGDPQTRSSLTQRWHKVTAGIKESFATLNPASTTTSTHAQAQLSDQEHDELQQLSQLWSDLQKSS</sequence>
<dbReference type="GeneID" id="23568013"/>
<dbReference type="InParanoid" id="A0A0D1DXN3"/>
<gene>
    <name evidence="2" type="ORF">UMAG_12263</name>
</gene>
<protein>
    <submittedName>
        <fullName evidence="2">Uncharacterized protein</fullName>
    </submittedName>
</protein>
<keyword evidence="1" id="KW-0812">Transmembrane</keyword>
<proteinExistence type="predicted"/>
<dbReference type="KEGG" id="uma:UMAG_12263"/>
<evidence type="ECO:0000313" key="2">
    <source>
        <dbReference type="EMBL" id="KIS67270.1"/>
    </source>
</evidence>
<reference evidence="2 3" key="1">
    <citation type="journal article" date="2006" name="Nature">
        <title>Insights from the genome of the biotrophic fungal plant pathogen Ustilago maydis.</title>
        <authorList>
            <person name="Kamper J."/>
            <person name="Kahmann R."/>
            <person name="Bolker M."/>
            <person name="Ma L.J."/>
            <person name="Brefort T."/>
            <person name="Saville B.J."/>
            <person name="Banuett F."/>
            <person name="Kronstad J.W."/>
            <person name="Gold S.E."/>
            <person name="Muller O."/>
            <person name="Perlin M.H."/>
            <person name="Wosten H.A."/>
            <person name="de Vries R."/>
            <person name="Ruiz-Herrera J."/>
            <person name="Reynaga-Pena C.G."/>
            <person name="Snetselaar K."/>
            <person name="McCann M."/>
            <person name="Perez-Martin J."/>
            <person name="Feldbrugge M."/>
            <person name="Basse C.W."/>
            <person name="Steinberg G."/>
            <person name="Ibeas J.I."/>
            <person name="Holloman W."/>
            <person name="Guzman P."/>
            <person name="Farman M."/>
            <person name="Stajich J.E."/>
            <person name="Sentandreu R."/>
            <person name="Gonzalez-Prieto J.M."/>
            <person name="Kennell J.C."/>
            <person name="Molina L."/>
            <person name="Schirawski J."/>
            <person name="Mendoza-Mendoza A."/>
            <person name="Greilinger D."/>
            <person name="Munch K."/>
            <person name="Rossel N."/>
            <person name="Scherer M."/>
            <person name="Vranes M."/>
            <person name="Ladendorf O."/>
            <person name="Vincon V."/>
            <person name="Fuchs U."/>
            <person name="Sandrock B."/>
            <person name="Meng S."/>
            <person name="Ho E.C."/>
            <person name="Cahill M.J."/>
            <person name="Boyce K.J."/>
            <person name="Klose J."/>
            <person name="Klosterman S.J."/>
            <person name="Deelstra H.J."/>
            <person name="Ortiz-Castellanos L."/>
            <person name="Li W."/>
            <person name="Sanchez-Alonso P."/>
            <person name="Schreier P.H."/>
            <person name="Hauser-Hahn I."/>
            <person name="Vaupel M."/>
            <person name="Koopmann E."/>
            <person name="Friedrich G."/>
            <person name="Voss H."/>
            <person name="Schluter T."/>
            <person name="Margolis J."/>
            <person name="Platt D."/>
            <person name="Swimmer C."/>
            <person name="Gnirke A."/>
            <person name="Chen F."/>
            <person name="Vysotskaia V."/>
            <person name="Mannhaupt G."/>
            <person name="Guldener U."/>
            <person name="Munsterkotter M."/>
            <person name="Haase D."/>
            <person name="Oesterheld M."/>
            <person name="Mewes H.W."/>
            <person name="Mauceli E.W."/>
            <person name="DeCaprio D."/>
            <person name="Wade C.M."/>
            <person name="Butler J."/>
            <person name="Young S."/>
            <person name="Jaffe D.B."/>
            <person name="Calvo S."/>
            <person name="Nusbaum C."/>
            <person name="Galagan J."/>
            <person name="Birren B.W."/>
        </authorList>
    </citation>
    <scope>NUCLEOTIDE SEQUENCE [LARGE SCALE GENOMIC DNA]</scope>
    <source>
        <strain evidence="3">DSM 14603 / FGSC 9021 / UM521</strain>
    </source>
</reference>
<feature type="transmembrane region" description="Helical" evidence="1">
    <location>
        <begin position="6"/>
        <end position="28"/>
    </location>
</feature>
<organism evidence="2 3">
    <name type="scientific">Mycosarcoma maydis</name>
    <name type="common">Corn smut fungus</name>
    <name type="synonym">Ustilago maydis</name>
    <dbReference type="NCBI Taxonomy" id="5270"/>
    <lineage>
        <taxon>Eukaryota</taxon>
        <taxon>Fungi</taxon>
        <taxon>Dikarya</taxon>
        <taxon>Basidiomycota</taxon>
        <taxon>Ustilaginomycotina</taxon>
        <taxon>Ustilaginomycetes</taxon>
        <taxon>Ustilaginales</taxon>
        <taxon>Ustilaginaceae</taxon>
        <taxon>Mycosarcoma</taxon>
    </lineage>
</organism>
<evidence type="ECO:0000313" key="3">
    <source>
        <dbReference type="Proteomes" id="UP000000561"/>
    </source>
</evidence>
<dbReference type="RefSeq" id="XP_011391212.1">
    <property type="nucleotide sequence ID" value="XM_011392910.1"/>
</dbReference>
<dbReference type="AlphaFoldDB" id="A0A0D1DXN3"/>
<name>A0A0D1DXN3_MYCMD</name>
<dbReference type="OrthoDB" id="2553575at2759"/>
<evidence type="ECO:0000256" key="1">
    <source>
        <dbReference type="SAM" id="Phobius"/>
    </source>
</evidence>
<dbReference type="Proteomes" id="UP000000561">
    <property type="component" value="Chromosome 14"/>
</dbReference>